<proteinExistence type="predicted"/>
<protein>
    <submittedName>
        <fullName evidence="1">Uncharacterized protein</fullName>
    </submittedName>
</protein>
<dbReference type="CTD" id="78777017"/>
<gene>
    <name evidence="1" type="ORF">GCK72_020812</name>
</gene>
<dbReference type="RefSeq" id="XP_053582722.1">
    <property type="nucleotide sequence ID" value="XM_053733809.1"/>
</dbReference>
<evidence type="ECO:0000313" key="1">
    <source>
        <dbReference type="EMBL" id="KAF1754252.1"/>
    </source>
</evidence>
<organism evidence="1 2">
    <name type="scientific">Caenorhabditis remanei</name>
    <name type="common">Caenorhabditis vulgaris</name>
    <dbReference type="NCBI Taxonomy" id="31234"/>
    <lineage>
        <taxon>Eukaryota</taxon>
        <taxon>Metazoa</taxon>
        <taxon>Ecdysozoa</taxon>
        <taxon>Nematoda</taxon>
        <taxon>Chromadorea</taxon>
        <taxon>Rhabditida</taxon>
        <taxon>Rhabditina</taxon>
        <taxon>Rhabditomorpha</taxon>
        <taxon>Rhabditoidea</taxon>
        <taxon>Rhabditidae</taxon>
        <taxon>Peloderinae</taxon>
        <taxon>Caenorhabditis</taxon>
    </lineage>
</organism>
<evidence type="ECO:0000313" key="2">
    <source>
        <dbReference type="Proteomes" id="UP000483820"/>
    </source>
</evidence>
<dbReference type="EMBL" id="WUAV01000005">
    <property type="protein sequence ID" value="KAF1754252.1"/>
    <property type="molecule type" value="Genomic_DNA"/>
</dbReference>
<sequence>MTNKIEMFTESLFTPRPTAGDEFRAALISSGLSPQAIEGILDISCTAYLSFLECGKEISFLNAIDAVTKWKLTLEKFISTQTKKDQEAYALFCRKQEEQDKKRFF</sequence>
<reference evidence="1 2" key="1">
    <citation type="submission" date="2019-12" db="EMBL/GenBank/DDBJ databases">
        <title>Chromosome-level assembly of the Caenorhabditis remanei genome.</title>
        <authorList>
            <person name="Teterina A.A."/>
            <person name="Willis J.H."/>
            <person name="Phillips P.C."/>
        </authorList>
    </citation>
    <scope>NUCLEOTIDE SEQUENCE [LARGE SCALE GENOMIC DNA]</scope>
    <source>
        <strain evidence="1 2">PX506</strain>
        <tissue evidence="1">Whole organism</tissue>
    </source>
</reference>
<dbReference type="Proteomes" id="UP000483820">
    <property type="component" value="Chromosome V"/>
</dbReference>
<dbReference type="InterPro" id="IPR027913">
    <property type="entry name" value="DUF4473"/>
</dbReference>
<name>A0A6A5GI88_CAERE</name>
<comment type="caution">
    <text evidence="1">The sequence shown here is derived from an EMBL/GenBank/DDBJ whole genome shotgun (WGS) entry which is preliminary data.</text>
</comment>
<dbReference type="KEGG" id="crq:GCK72_020812"/>
<dbReference type="Pfam" id="PF14747">
    <property type="entry name" value="DUF4473"/>
    <property type="match status" value="1"/>
</dbReference>
<dbReference type="GeneID" id="78777017"/>
<accession>A0A6A5GI88</accession>
<dbReference type="AlphaFoldDB" id="A0A6A5GI88"/>